<dbReference type="RefSeq" id="WP_111870819.1">
    <property type="nucleotide sequence ID" value="NZ_QLYX01000015.1"/>
</dbReference>
<sequence>MTRDVVALVEAEPDLDAVLAGLVAAGAGYRVGKAADGGVLQLCDDHDRLLVSIEVPVLVQVDGEVKRLLGPEVADVAPPVWWVEARAAHAAPGAETLALRFAAELVRRLGGTVWMDDPAYARSLR</sequence>
<protein>
    <submittedName>
        <fullName evidence="1">Uncharacterized protein</fullName>
    </submittedName>
</protein>
<organism evidence="1 2">
    <name type="scientific">Actinomadura craniellae</name>
    <dbReference type="NCBI Taxonomy" id="2231787"/>
    <lineage>
        <taxon>Bacteria</taxon>
        <taxon>Bacillati</taxon>
        <taxon>Actinomycetota</taxon>
        <taxon>Actinomycetes</taxon>
        <taxon>Streptosporangiales</taxon>
        <taxon>Thermomonosporaceae</taxon>
        <taxon>Actinomadura</taxon>
    </lineage>
</organism>
<accession>A0A365H185</accession>
<reference evidence="1 2" key="1">
    <citation type="submission" date="2018-06" db="EMBL/GenBank/DDBJ databases">
        <title>Actinomadura craniellae sp. nov. isolated from marine sponge Craniella sp.</title>
        <authorList>
            <person name="Li L."/>
            <person name="Xu Q.H."/>
            <person name="Lin H.W."/>
            <person name="Lu Y.H."/>
        </authorList>
    </citation>
    <scope>NUCLEOTIDE SEQUENCE [LARGE SCALE GENOMIC DNA]</scope>
    <source>
        <strain evidence="1 2">LHW63021</strain>
    </source>
</reference>
<proteinExistence type="predicted"/>
<gene>
    <name evidence="1" type="ORF">DPM19_26730</name>
</gene>
<dbReference type="OrthoDB" id="3392321at2"/>
<keyword evidence="2" id="KW-1185">Reference proteome</keyword>
<evidence type="ECO:0000313" key="2">
    <source>
        <dbReference type="Proteomes" id="UP000251891"/>
    </source>
</evidence>
<evidence type="ECO:0000313" key="1">
    <source>
        <dbReference type="EMBL" id="RAY11953.1"/>
    </source>
</evidence>
<dbReference type="Proteomes" id="UP000251891">
    <property type="component" value="Unassembled WGS sequence"/>
</dbReference>
<comment type="caution">
    <text evidence="1">The sequence shown here is derived from an EMBL/GenBank/DDBJ whole genome shotgun (WGS) entry which is preliminary data.</text>
</comment>
<dbReference type="AlphaFoldDB" id="A0A365H185"/>
<name>A0A365H185_9ACTN</name>
<dbReference type="EMBL" id="QLYX01000015">
    <property type="protein sequence ID" value="RAY11953.1"/>
    <property type="molecule type" value="Genomic_DNA"/>
</dbReference>